<evidence type="ECO:0000313" key="2">
    <source>
        <dbReference type="EMBL" id="OGY18211.1"/>
    </source>
</evidence>
<keyword evidence="1" id="KW-0472">Membrane</keyword>
<name>A0A1G1VS30_9BACT</name>
<protein>
    <submittedName>
        <fullName evidence="2">Uncharacterized protein</fullName>
    </submittedName>
</protein>
<keyword evidence="1" id="KW-0812">Transmembrane</keyword>
<evidence type="ECO:0000256" key="1">
    <source>
        <dbReference type="SAM" id="Phobius"/>
    </source>
</evidence>
<comment type="caution">
    <text evidence="2">The sequence shown here is derived from an EMBL/GenBank/DDBJ whole genome shotgun (WGS) entry which is preliminary data.</text>
</comment>
<sequence length="108" mass="12266">MTIPILIRIFISISIALAYLLFGCLLLRRVMQDGGLKEYHRLRRELRELRGTADDVIVDWPGHDGPVRAATKRRGLEREASMMLGRICIMVMFFALGGFGFLTTLLTI</sequence>
<feature type="transmembrane region" description="Helical" evidence="1">
    <location>
        <begin position="6"/>
        <end position="27"/>
    </location>
</feature>
<dbReference type="AlphaFoldDB" id="A0A1G1VS30"/>
<dbReference type="EMBL" id="MHCJ01000003">
    <property type="protein sequence ID" value="OGY18211.1"/>
    <property type="molecule type" value="Genomic_DNA"/>
</dbReference>
<dbReference type="Proteomes" id="UP000179233">
    <property type="component" value="Unassembled WGS sequence"/>
</dbReference>
<reference evidence="2 3" key="1">
    <citation type="journal article" date="2016" name="Nat. Commun.">
        <title>Thousands of microbial genomes shed light on interconnected biogeochemical processes in an aquifer system.</title>
        <authorList>
            <person name="Anantharaman K."/>
            <person name="Brown C.T."/>
            <person name="Hug L.A."/>
            <person name="Sharon I."/>
            <person name="Castelle C.J."/>
            <person name="Probst A.J."/>
            <person name="Thomas B.C."/>
            <person name="Singh A."/>
            <person name="Wilkins M.J."/>
            <person name="Karaoz U."/>
            <person name="Brodie E.L."/>
            <person name="Williams K.H."/>
            <person name="Hubbard S.S."/>
            <person name="Banfield J.F."/>
        </authorList>
    </citation>
    <scope>NUCLEOTIDE SEQUENCE [LARGE SCALE GENOMIC DNA]</scope>
</reference>
<evidence type="ECO:0000313" key="3">
    <source>
        <dbReference type="Proteomes" id="UP000179233"/>
    </source>
</evidence>
<organism evidence="2 3">
    <name type="scientific">Candidatus Chisholmbacteria bacterium RIFCSPHIGHO2_01_FULL_52_32</name>
    <dbReference type="NCBI Taxonomy" id="1797591"/>
    <lineage>
        <taxon>Bacteria</taxon>
        <taxon>Candidatus Chisholmiibacteriota</taxon>
    </lineage>
</organism>
<keyword evidence="1" id="KW-1133">Transmembrane helix</keyword>
<gene>
    <name evidence="2" type="ORF">A2786_01695</name>
</gene>
<accession>A0A1G1VS30</accession>
<feature type="transmembrane region" description="Helical" evidence="1">
    <location>
        <begin position="83"/>
        <end position="106"/>
    </location>
</feature>
<proteinExistence type="predicted"/>